<dbReference type="InterPro" id="IPR010045">
    <property type="entry name" value="DeoB"/>
</dbReference>
<evidence type="ECO:0000256" key="3">
    <source>
        <dbReference type="ARBA" id="ARBA00022723"/>
    </source>
</evidence>
<dbReference type="CDD" id="cd16009">
    <property type="entry name" value="PPM"/>
    <property type="match status" value="1"/>
</dbReference>
<evidence type="ECO:0000256" key="5">
    <source>
        <dbReference type="ARBA" id="ARBA00023235"/>
    </source>
</evidence>
<dbReference type="PANTHER" id="PTHR21110:SF0">
    <property type="entry name" value="PHOSPHOPENTOMUTASE"/>
    <property type="match status" value="1"/>
</dbReference>
<dbReference type="InterPro" id="IPR006124">
    <property type="entry name" value="Metalloenzyme"/>
</dbReference>
<dbReference type="OrthoDB" id="9769930at2"/>
<dbReference type="Gene3D" id="3.30.70.1250">
    <property type="entry name" value="Phosphopentomutase"/>
    <property type="match status" value="1"/>
</dbReference>
<keyword evidence="2 6" id="KW-0963">Cytoplasm</keyword>
<evidence type="ECO:0000256" key="4">
    <source>
        <dbReference type="ARBA" id="ARBA00023211"/>
    </source>
</evidence>
<dbReference type="PANTHER" id="PTHR21110">
    <property type="entry name" value="PHOSPHOPENTOMUTASE"/>
    <property type="match status" value="1"/>
</dbReference>
<comment type="pathway">
    <text evidence="6">Carbohydrate degradation; 2-deoxy-D-ribose 1-phosphate degradation; D-glyceraldehyde 3-phosphate and acetaldehyde from 2-deoxy-alpha-D-ribose 1-phosphate: step 1/2.</text>
</comment>
<dbReference type="GO" id="GO:0030145">
    <property type="term" value="F:manganese ion binding"/>
    <property type="evidence" value="ECO:0007669"/>
    <property type="project" value="UniProtKB-UniRule"/>
</dbReference>
<reference evidence="10" key="1">
    <citation type="submission" date="2016-07" db="EMBL/GenBank/DDBJ databases">
        <authorList>
            <person name="Florea S."/>
            <person name="Webb J.S."/>
            <person name="Jaromczyk J."/>
            <person name="Schardl C.L."/>
        </authorList>
    </citation>
    <scope>NUCLEOTIDE SEQUENCE [LARGE SCALE GENOMIC DNA]</scope>
    <source>
        <strain evidence="10">CDC-D5610</strain>
    </source>
</reference>
<comment type="function">
    <text evidence="6">Isomerase that catalyzes the conversion of deoxy-ribose 1-phosphate (dRib-1-P) and ribose 1-phosphate (Rib-1-P) to deoxy-ribose 5-phosphate (dRib-5-P) and ribose 5-phosphate (Rib-5-P), respectively.</text>
</comment>
<dbReference type="EMBL" id="CP016397">
    <property type="protein sequence ID" value="ASQ44998.1"/>
    <property type="molecule type" value="Genomic_DNA"/>
</dbReference>
<evidence type="ECO:0000313" key="10">
    <source>
        <dbReference type="Proteomes" id="UP000201728"/>
    </source>
</evidence>
<evidence type="ECO:0000313" key="9">
    <source>
        <dbReference type="EMBL" id="ASQ44998.1"/>
    </source>
</evidence>
<dbReference type="Pfam" id="PF01676">
    <property type="entry name" value="Metalloenzyme"/>
    <property type="match status" value="1"/>
</dbReference>
<feature type="binding site" evidence="6">
    <location>
        <position position="347"/>
    </location>
    <ligand>
        <name>Mn(2+)</name>
        <dbReference type="ChEBI" id="CHEBI:29035"/>
        <label>1</label>
    </ligand>
</feature>
<dbReference type="GO" id="GO:0005829">
    <property type="term" value="C:cytosol"/>
    <property type="evidence" value="ECO:0007669"/>
    <property type="project" value="TreeGrafter"/>
</dbReference>
<comment type="catalytic activity">
    <reaction evidence="6">
        <text>2-deoxy-alpha-D-ribose 1-phosphate = 2-deoxy-D-ribose 5-phosphate</text>
        <dbReference type="Rhea" id="RHEA:27658"/>
        <dbReference type="ChEBI" id="CHEBI:57259"/>
        <dbReference type="ChEBI" id="CHEBI:62877"/>
        <dbReference type="EC" id="5.4.2.7"/>
    </reaction>
</comment>
<dbReference type="InterPro" id="IPR017850">
    <property type="entry name" value="Alkaline_phosphatase_core_sf"/>
</dbReference>
<dbReference type="NCBIfam" id="NF003766">
    <property type="entry name" value="PRK05362.1"/>
    <property type="match status" value="1"/>
</dbReference>
<accession>A0A222NZI8</accession>
<feature type="binding site" evidence="6">
    <location>
        <position position="305"/>
    </location>
    <ligand>
        <name>Mn(2+)</name>
        <dbReference type="ChEBI" id="CHEBI:29035"/>
        <label>2</label>
    </ligand>
</feature>
<evidence type="ECO:0000256" key="7">
    <source>
        <dbReference type="NCBIfam" id="TIGR01696"/>
    </source>
</evidence>
<evidence type="ECO:0000256" key="6">
    <source>
        <dbReference type="HAMAP-Rule" id="MF_00740"/>
    </source>
</evidence>
<dbReference type="GO" id="GO:0000287">
    <property type="term" value="F:magnesium ion binding"/>
    <property type="evidence" value="ECO:0007669"/>
    <property type="project" value="UniProtKB-UniRule"/>
</dbReference>
<feature type="binding site" evidence="6">
    <location>
        <position position="11"/>
    </location>
    <ligand>
        <name>Mn(2+)</name>
        <dbReference type="ChEBI" id="CHEBI:29035"/>
        <label>1</label>
    </ligand>
</feature>
<dbReference type="AlphaFoldDB" id="A0A222NZI8"/>
<dbReference type="PIRSF" id="PIRSF001491">
    <property type="entry name" value="Ppentomutase"/>
    <property type="match status" value="1"/>
</dbReference>
<dbReference type="InterPro" id="IPR024052">
    <property type="entry name" value="Phosphopentomutase_DeoB_cap_sf"/>
</dbReference>
<dbReference type="SUPFAM" id="SSF53649">
    <property type="entry name" value="Alkaline phosphatase-like"/>
    <property type="match status" value="1"/>
</dbReference>
<name>A0A222NZI8_9GAMM</name>
<dbReference type="GO" id="GO:0009117">
    <property type="term" value="P:nucleotide metabolic process"/>
    <property type="evidence" value="ECO:0007669"/>
    <property type="project" value="UniProtKB-UniRule"/>
</dbReference>
<dbReference type="GO" id="GO:0006015">
    <property type="term" value="P:5-phosphoribose 1-diphosphate biosynthetic process"/>
    <property type="evidence" value="ECO:0007669"/>
    <property type="project" value="UniProtKB-UniPathway"/>
</dbReference>
<dbReference type="FunFam" id="3.30.70.1250:FF:000001">
    <property type="entry name" value="Phosphopentomutase"/>
    <property type="match status" value="1"/>
</dbReference>
<feature type="domain" description="Metalloenzyme" evidence="8">
    <location>
        <begin position="4"/>
        <end position="397"/>
    </location>
</feature>
<comment type="cofactor">
    <cofactor evidence="6">
        <name>Mn(2+)</name>
        <dbReference type="ChEBI" id="CHEBI:29035"/>
    </cofactor>
    <text evidence="6">Binds 2 manganese ions.</text>
</comment>
<evidence type="ECO:0000256" key="1">
    <source>
        <dbReference type="ARBA" id="ARBA00010373"/>
    </source>
</evidence>
<comment type="similarity">
    <text evidence="1 6">Belongs to the phosphopentomutase family.</text>
</comment>
<dbReference type="Proteomes" id="UP000201728">
    <property type="component" value="Chromosome"/>
</dbReference>
<feature type="binding site" evidence="6">
    <location>
        <position position="310"/>
    </location>
    <ligand>
        <name>Mn(2+)</name>
        <dbReference type="ChEBI" id="CHEBI:29035"/>
        <label>2</label>
    </ligand>
</feature>
<keyword evidence="3 6" id="KW-0479">Metal-binding</keyword>
<dbReference type="UniPathway" id="UPA00087">
    <property type="reaction ID" value="UER00173"/>
</dbReference>
<comment type="subcellular location">
    <subcellularLocation>
        <location evidence="6">Cytoplasm</location>
    </subcellularLocation>
</comment>
<gene>
    <name evidence="6 9" type="primary">deoB</name>
    <name evidence="9" type="ORF">clem_02175</name>
</gene>
<sequence>MPGRACILLMDSLGIGASLDAHRYGDEAANTFGHIHIACSENRADKNGLRQGALHIPNLAKLGLYHAAVVSSGIPLVDLSTLAKPEGYYGYAVEQSFGKDTPSGHWELAGVPVCFDWGYFPYKEPCFPETLIDELIKKAQLPGVLGEKHASGTTIIEELGEEHLKTGKPIVYTSADSVFQIAAHEEHFGLQRLYEVCEIARELVDEYQIGRVIARPFVGAPGSFSRTGNRRDYATPPPAPTLLDELKRVGREVIAIGKTADIFAHRGITQTIKADGNMALFDATLTTMKSAPAGSLIFTNLVDFDSSYGHRRDVAGYAHALEQFDARLPELLQLLQAEDVVVIAADHGCDPTQPGSDHTREHIPVLMFGPPCPSQFIGRRDTFADIGQTLAEHLAIQPLLHGVSFINNQRQ</sequence>
<comment type="catalytic activity">
    <reaction evidence="6">
        <text>alpha-D-ribose 1-phosphate = D-ribose 5-phosphate</text>
        <dbReference type="Rhea" id="RHEA:18793"/>
        <dbReference type="ChEBI" id="CHEBI:57720"/>
        <dbReference type="ChEBI" id="CHEBI:78346"/>
        <dbReference type="EC" id="5.4.2.7"/>
    </reaction>
</comment>
<dbReference type="GO" id="GO:0006018">
    <property type="term" value="P:2-deoxyribose 1-phosphate catabolic process"/>
    <property type="evidence" value="ECO:0007669"/>
    <property type="project" value="UniProtKB-UniRule"/>
</dbReference>
<feature type="binding site" evidence="6">
    <location>
        <position position="358"/>
    </location>
    <ligand>
        <name>Mn(2+)</name>
        <dbReference type="ChEBI" id="CHEBI:29035"/>
        <label>2</label>
    </ligand>
</feature>
<feature type="binding site" evidence="6">
    <location>
        <position position="346"/>
    </location>
    <ligand>
        <name>Mn(2+)</name>
        <dbReference type="ChEBI" id="CHEBI:29035"/>
        <label>1</label>
    </ligand>
</feature>
<dbReference type="GO" id="GO:0008973">
    <property type="term" value="F:phosphopentomutase activity"/>
    <property type="evidence" value="ECO:0007669"/>
    <property type="project" value="UniProtKB-UniRule"/>
</dbReference>
<keyword evidence="5 6" id="KW-0413">Isomerase</keyword>
<keyword evidence="10" id="KW-1185">Reference proteome</keyword>
<dbReference type="KEGG" id="lcd:clem_02175"/>
<dbReference type="EC" id="5.4.2.7" evidence="6 7"/>
<dbReference type="GO" id="GO:0043094">
    <property type="term" value="P:metabolic compound salvage"/>
    <property type="evidence" value="ECO:0007669"/>
    <property type="project" value="UniProtKB-UniRule"/>
</dbReference>
<evidence type="ECO:0000259" key="8">
    <source>
        <dbReference type="Pfam" id="PF01676"/>
    </source>
</evidence>
<dbReference type="RefSeq" id="WP_094090109.1">
    <property type="nucleotide sequence ID" value="NZ_CP016397.1"/>
</dbReference>
<dbReference type="Gene3D" id="3.40.720.10">
    <property type="entry name" value="Alkaline Phosphatase, subunit A"/>
    <property type="match status" value="1"/>
</dbReference>
<dbReference type="SUPFAM" id="SSF143856">
    <property type="entry name" value="DeoB insert domain-like"/>
    <property type="match status" value="1"/>
</dbReference>
<evidence type="ECO:0000256" key="2">
    <source>
        <dbReference type="ARBA" id="ARBA00022490"/>
    </source>
</evidence>
<organism evidence="9 10">
    <name type="scientific">Legionella clemsonensis</name>
    <dbReference type="NCBI Taxonomy" id="1867846"/>
    <lineage>
        <taxon>Bacteria</taxon>
        <taxon>Pseudomonadati</taxon>
        <taxon>Pseudomonadota</taxon>
        <taxon>Gammaproteobacteria</taxon>
        <taxon>Legionellales</taxon>
        <taxon>Legionellaceae</taxon>
        <taxon>Legionella</taxon>
    </lineage>
</organism>
<dbReference type="NCBIfam" id="TIGR01696">
    <property type="entry name" value="deoB"/>
    <property type="match status" value="1"/>
</dbReference>
<dbReference type="HAMAP" id="MF_00740">
    <property type="entry name" value="Phosphopentomut"/>
    <property type="match status" value="1"/>
</dbReference>
<keyword evidence="4 6" id="KW-0464">Manganese</keyword>
<proteinExistence type="inferred from homology"/>
<protein>
    <recommendedName>
        <fullName evidence="6 7">Phosphopentomutase</fullName>
        <ecNumber evidence="6 7">5.4.2.7</ecNumber>
    </recommendedName>
    <alternativeName>
        <fullName evidence="6">Phosphodeoxyribomutase</fullName>
    </alternativeName>
</protein>